<dbReference type="PANTHER" id="PTHR11814">
    <property type="entry name" value="SULFATE TRANSPORTER"/>
    <property type="match status" value="1"/>
</dbReference>
<feature type="transmembrane region" description="Helical" evidence="6">
    <location>
        <begin position="127"/>
        <end position="147"/>
    </location>
</feature>
<feature type="transmembrane region" description="Helical" evidence="6">
    <location>
        <begin position="70"/>
        <end position="88"/>
    </location>
</feature>
<dbReference type="InterPro" id="IPR011547">
    <property type="entry name" value="SLC26A/SulP_dom"/>
</dbReference>
<dbReference type="Pfam" id="PF01740">
    <property type="entry name" value="STAS"/>
    <property type="match status" value="1"/>
</dbReference>
<dbReference type="EMBL" id="JABBGA010000038">
    <property type="protein sequence ID" value="NML28863.1"/>
    <property type="molecule type" value="Genomic_DNA"/>
</dbReference>
<feature type="domain" description="STAS" evidence="7">
    <location>
        <begin position="429"/>
        <end position="543"/>
    </location>
</feature>
<comment type="subcellular location">
    <subcellularLocation>
        <location evidence="1">Membrane</location>
        <topology evidence="1">Multi-pass membrane protein</topology>
    </subcellularLocation>
</comment>
<proteinExistence type="predicted"/>
<dbReference type="InterPro" id="IPR001902">
    <property type="entry name" value="SLC26A/SulP_fam"/>
</dbReference>
<gene>
    <name evidence="8" type="ORF">HHL15_24220</name>
</gene>
<feature type="transmembrane region" description="Helical" evidence="6">
    <location>
        <begin position="192"/>
        <end position="211"/>
    </location>
</feature>
<evidence type="ECO:0000259" key="7">
    <source>
        <dbReference type="PROSITE" id="PS50801"/>
    </source>
</evidence>
<name>A0A848GEM9_9RHOO</name>
<protein>
    <submittedName>
        <fullName evidence="8">SulP family inorganic anion transporter</fullName>
    </submittedName>
</protein>
<feature type="compositionally biased region" description="Basic residues" evidence="5">
    <location>
        <begin position="552"/>
        <end position="568"/>
    </location>
</feature>
<evidence type="ECO:0000313" key="9">
    <source>
        <dbReference type="Proteomes" id="UP000580043"/>
    </source>
</evidence>
<dbReference type="PROSITE" id="PS50801">
    <property type="entry name" value="STAS"/>
    <property type="match status" value="1"/>
</dbReference>
<feature type="transmembrane region" description="Helical" evidence="6">
    <location>
        <begin position="324"/>
        <end position="354"/>
    </location>
</feature>
<dbReference type="InterPro" id="IPR036513">
    <property type="entry name" value="STAS_dom_sf"/>
</dbReference>
<dbReference type="Pfam" id="PF00916">
    <property type="entry name" value="Sulfate_transp"/>
    <property type="match status" value="1"/>
</dbReference>
<dbReference type="CDD" id="cd07042">
    <property type="entry name" value="STAS_SulP_like_sulfate_transporter"/>
    <property type="match status" value="1"/>
</dbReference>
<dbReference type="InterPro" id="IPR002645">
    <property type="entry name" value="STAS_dom"/>
</dbReference>
<sequence length="568" mass="59624">MQSYPLDTANPRTRPSLWSDIFAGLSVAGILLPEAVAYAAIAGVPPVHALLAALVGLAVYPLVGSSRFAIVAPTSSAAAIFASAMGIGGPSMGFALVFLTGALFLLAGLLGGGFLGSFISRPVLRGFAWGLAVTIILRQVPQLAGVQVEGNTALQVLAGLVGALPRFHGPSLGLGGAALVLWLGLHHGLRHYLFIPQSLIVLAMGMILASASNLPALGVAQVGAIELHALVPTFPAISIDQWLRAAEIAPALLLIVFAESWGAMRSLALPVGDRLDANREMLAFGMANLTSSLLQGLPVGAGFSAAAANYAAGGMSKVSGIASALFLALLLWLARDALALLPLPVLAAVVIGILSHNLWPRTMVDGLRLGGDAWLAFMAAAGVLLFGVLFGMLLAVGTSLLLAIRRFAQPIVVELGQLPGTRDYQDSNRHPEAIRLPHVLIVRTEEPLFFANAEQVFQLLDGWTARTRPHTVLINLEVCDDLDVTATEALAEFAARLRRAGVRLALARVKDKVRDTLSRAGLVTGPDGITEVFWSVDDAAQAMAGKPPLKPERRRKARSGGRRGGRRQ</sequence>
<dbReference type="RefSeq" id="WP_169148379.1">
    <property type="nucleotide sequence ID" value="NZ_JABBGA010000038.1"/>
</dbReference>
<evidence type="ECO:0000256" key="6">
    <source>
        <dbReference type="SAM" id="Phobius"/>
    </source>
</evidence>
<keyword evidence="3 6" id="KW-1133">Transmembrane helix</keyword>
<dbReference type="GO" id="GO:0016020">
    <property type="term" value="C:membrane"/>
    <property type="evidence" value="ECO:0007669"/>
    <property type="project" value="UniProtKB-SubCell"/>
</dbReference>
<feature type="transmembrane region" description="Helical" evidence="6">
    <location>
        <begin position="167"/>
        <end position="185"/>
    </location>
</feature>
<keyword evidence="9" id="KW-1185">Reference proteome</keyword>
<reference evidence="8 9" key="1">
    <citation type="submission" date="2020-04" db="EMBL/GenBank/DDBJ databases">
        <title>Zoogloea sp. G-4-1-14 isolated from soil.</title>
        <authorList>
            <person name="Dahal R.H."/>
        </authorList>
    </citation>
    <scope>NUCLEOTIDE SEQUENCE [LARGE SCALE GENOMIC DNA]</scope>
    <source>
        <strain evidence="8 9">G-4-1-14</strain>
    </source>
</reference>
<dbReference type="GO" id="GO:0055085">
    <property type="term" value="P:transmembrane transport"/>
    <property type="evidence" value="ECO:0007669"/>
    <property type="project" value="InterPro"/>
</dbReference>
<feature type="transmembrane region" description="Helical" evidence="6">
    <location>
        <begin position="374"/>
        <end position="404"/>
    </location>
</feature>
<evidence type="ECO:0000256" key="2">
    <source>
        <dbReference type="ARBA" id="ARBA00022692"/>
    </source>
</evidence>
<feature type="transmembrane region" description="Helical" evidence="6">
    <location>
        <begin position="21"/>
        <end position="41"/>
    </location>
</feature>
<evidence type="ECO:0000256" key="1">
    <source>
        <dbReference type="ARBA" id="ARBA00004141"/>
    </source>
</evidence>
<feature type="transmembrane region" description="Helical" evidence="6">
    <location>
        <begin position="94"/>
        <end position="115"/>
    </location>
</feature>
<dbReference type="SUPFAM" id="SSF52091">
    <property type="entry name" value="SpoIIaa-like"/>
    <property type="match status" value="1"/>
</dbReference>
<organism evidence="8 9">
    <name type="scientific">Zoogloea dura</name>
    <dbReference type="NCBI Taxonomy" id="2728840"/>
    <lineage>
        <taxon>Bacteria</taxon>
        <taxon>Pseudomonadati</taxon>
        <taxon>Pseudomonadota</taxon>
        <taxon>Betaproteobacteria</taxon>
        <taxon>Rhodocyclales</taxon>
        <taxon>Zoogloeaceae</taxon>
        <taxon>Zoogloea</taxon>
    </lineage>
</organism>
<evidence type="ECO:0000256" key="4">
    <source>
        <dbReference type="ARBA" id="ARBA00023136"/>
    </source>
</evidence>
<dbReference type="AlphaFoldDB" id="A0A848GEM9"/>
<keyword evidence="4 6" id="KW-0472">Membrane</keyword>
<evidence type="ECO:0000313" key="8">
    <source>
        <dbReference type="EMBL" id="NML28863.1"/>
    </source>
</evidence>
<accession>A0A848GEM9</accession>
<comment type="caution">
    <text evidence="8">The sequence shown here is derived from an EMBL/GenBank/DDBJ whole genome shotgun (WGS) entry which is preliminary data.</text>
</comment>
<evidence type="ECO:0000256" key="3">
    <source>
        <dbReference type="ARBA" id="ARBA00022989"/>
    </source>
</evidence>
<keyword evidence="2 6" id="KW-0812">Transmembrane</keyword>
<dbReference type="Proteomes" id="UP000580043">
    <property type="component" value="Unassembled WGS sequence"/>
</dbReference>
<feature type="region of interest" description="Disordered" evidence="5">
    <location>
        <begin position="544"/>
        <end position="568"/>
    </location>
</feature>
<feature type="transmembrane region" description="Helical" evidence="6">
    <location>
        <begin position="47"/>
        <end position="63"/>
    </location>
</feature>
<dbReference type="Gene3D" id="3.30.750.24">
    <property type="entry name" value="STAS domain"/>
    <property type="match status" value="1"/>
</dbReference>
<evidence type="ECO:0000256" key="5">
    <source>
        <dbReference type="SAM" id="MobiDB-lite"/>
    </source>
</evidence>